<dbReference type="GO" id="GO:0000981">
    <property type="term" value="F:DNA-binding transcription factor activity, RNA polymerase II-specific"/>
    <property type="evidence" value="ECO:0007669"/>
    <property type="project" value="InterPro"/>
</dbReference>
<evidence type="ECO:0000256" key="5">
    <source>
        <dbReference type="ARBA" id="ARBA00023163"/>
    </source>
</evidence>
<dbReference type="CDD" id="cd00086">
    <property type="entry name" value="homeodomain"/>
    <property type="match status" value="1"/>
</dbReference>
<comment type="subcellular location">
    <subcellularLocation>
        <location evidence="1 8 9">Nucleus</location>
    </subcellularLocation>
</comment>
<dbReference type="PANTHER" id="PTHR46110:SF3">
    <property type="entry name" value="HOMEOBOX PROTEIN HMX"/>
    <property type="match status" value="1"/>
</dbReference>
<feature type="region of interest" description="Disordered" evidence="10">
    <location>
        <begin position="431"/>
        <end position="504"/>
    </location>
</feature>
<dbReference type="PROSITE" id="PS00027">
    <property type="entry name" value="HOMEOBOX_1"/>
    <property type="match status" value="1"/>
</dbReference>
<organism evidence="12 13">
    <name type="scientific">Clonorchis sinensis</name>
    <name type="common">Chinese liver fluke</name>
    <dbReference type="NCBI Taxonomy" id="79923"/>
    <lineage>
        <taxon>Eukaryota</taxon>
        <taxon>Metazoa</taxon>
        <taxon>Spiralia</taxon>
        <taxon>Lophotrochozoa</taxon>
        <taxon>Platyhelminthes</taxon>
        <taxon>Trematoda</taxon>
        <taxon>Digenea</taxon>
        <taxon>Opisthorchiida</taxon>
        <taxon>Opisthorchiata</taxon>
        <taxon>Opisthorchiidae</taxon>
        <taxon>Clonorchis</taxon>
    </lineage>
</organism>
<evidence type="ECO:0000256" key="7">
    <source>
        <dbReference type="ARBA" id="ARBA00038165"/>
    </source>
</evidence>
<evidence type="ECO:0000256" key="2">
    <source>
        <dbReference type="ARBA" id="ARBA00023015"/>
    </source>
</evidence>
<dbReference type="PROSITE" id="PS50071">
    <property type="entry name" value="HOMEOBOX_2"/>
    <property type="match status" value="1"/>
</dbReference>
<accession>G7Y3V6</accession>
<dbReference type="Pfam" id="PF00046">
    <property type="entry name" value="Homeodomain"/>
    <property type="match status" value="1"/>
</dbReference>
<dbReference type="InterPro" id="IPR017970">
    <property type="entry name" value="Homeobox_CS"/>
</dbReference>
<proteinExistence type="inferred from homology"/>
<feature type="compositionally biased region" description="Basic and acidic residues" evidence="10">
    <location>
        <begin position="737"/>
        <end position="754"/>
    </location>
</feature>
<dbReference type="InterPro" id="IPR051300">
    <property type="entry name" value="HMX_Homeobox_TF"/>
</dbReference>
<keyword evidence="2" id="KW-0805">Transcription regulation</keyword>
<dbReference type="GO" id="GO:0005634">
    <property type="term" value="C:nucleus"/>
    <property type="evidence" value="ECO:0007669"/>
    <property type="project" value="UniProtKB-SubCell"/>
</dbReference>
<gene>
    <name evidence="12" type="ORF">CLF_100621</name>
</gene>
<dbReference type="Proteomes" id="UP000008909">
    <property type="component" value="Unassembled WGS sequence"/>
</dbReference>
<evidence type="ECO:0000256" key="9">
    <source>
        <dbReference type="RuleBase" id="RU000682"/>
    </source>
</evidence>
<dbReference type="GO" id="GO:0000977">
    <property type="term" value="F:RNA polymerase II transcription regulatory region sequence-specific DNA binding"/>
    <property type="evidence" value="ECO:0007669"/>
    <property type="project" value="TreeGrafter"/>
</dbReference>
<keyword evidence="13" id="KW-1185">Reference proteome</keyword>
<evidence type="ECO:0000256" key="3">
    <source>
        <dbReference type="ARBA" id="ARBA00023125"/>
    </source>
</evidence>
<dbReference type="PANTHER" id="PTHR46110">
    <property type="entry name" value="HOMEOBOX PROTEIN HMX"/>
    <property type="match status" value="1"/>
</dbReference>
<evidence type="ECO:0000256" key="1">
    <source>
        <dbReference type="ARBA" id="ARBA00004123"/>
    </source>
</evidence>
<feature type="region of interest" description="Disordered" evidence="10">
    <location>
        <begin position="644"/>
        <end position="700"/>
    </location>
</feature>
<dbReference type="InterPro" id="IPR001356">
    <property type="entry name" value="HD"/>
</dbReference>
<dbReference type="InterPro" id="IPR020479">
    <property type="entry name" value="HD_metazoa"/>
</dbReference>
<feature type="domain" description="Homeobox" evidence="11">
    <location>
        <begin position="515"/>
        <end position="575"/>
    </location>
</feature>
<name>G7Y3V6_CLOSI</name>
<dbReference type="InterPro" id="IPR009057">
    <property type="entry name" value="Homeodomain-like_sf"/>
</dbReference>
<feature type="compositionally biased region" description="Polar residues" evidence="10">
    <location>
        <begin position="672"/>
        <end position="693"/>
    </location>
</feature>
<comment type="similarity">
    <text evidence="7">Belongs to the HMX homeobox family.</text>
</comment>
<evidence type="ECO:0000313" key="12">
    <source>
        <dbReference type="EMBL" id="GAA47642.1"/>
    </source>
</evidence>
<feature type="region of interest" description="Disordered" evidence="10">
    <location>
        <begin position="733"/>
        <end position="754"/>
    </location>
</feature>
<evidence type="ECO:0000313" key="13">
    <source>
        <dbReference type="Proteomes" id="UP000008909"/>
    </source>
</evidence>
<reference key="2">
    <citation type="submission" date="2011-10" db="EMBL/GenBank/DDBJ databases">
        <title>The genome and transcriptome sequence of Clonorchis sinensis provide insights into the carcinogenic liver fluke.</title>
        <authorList>
            <person name="Wang X."/>
            <person name="Huang Y."/>
            <person name="Chen W."/>
            <person name="Liu H."/>
            <person name="Guo L."/>
            <person name="Chen Y."/>
            <person name="Luo F."/>
            <person name="Zhou W."/>
            <person name="Sun J."/>
            <person name="Mao Q."/>
            <person name="Liang P."/>
            <person name="Zhou C."/>
            <person name="Tian Y."/>
            <person name="Men J."/>
            <person name="Lv X."/>
            <person name="Huang L."/>
            <person name="Zhou J."/>
            <person name="Hu Y."/>
            <person name="Li R."/>
            <person name="Zhang F."/>
            <person name="Lei H."/>
            <person name="Li X."/>
            <person name="Hu X."/>
            <person name="Liang C."/>
            <person name="Xu J."/>
            <person name="Wu Z."/>
            <person name="Yu X."/>
        </authorList>
    </citation>
    <scope>NUCLEOTIDE SEQUENCE</scope>
    <source>
        <strain>Henan</strain>
    </source>
</reference>
<evidence type="ECO:0000256" key="8">
    <source>
        <dbReference type="PROSITE-ProRule" id="PRU00108"/>
    </source>
</evidence>
<dbReference type="Gene3D" id="1.10.10.60">
    <property type="entry name" value="Homeodomain-like"/>
    <property type="match status" value="1"/>
</dbReference>
<keyword evidence="5" id="KW-0804">Transcription</keyword>
<keyword evidence="3 8" id="KW-0238">DNA-binding</keyword>
<dbReference type="PRINTS" id="PR00024">
    <property type="entry name" value="HOMEOBOX"/>
</dbReference>
<evidence type="ECO:0000256" key="10">
    <source>
        <dbReference type="SAM" id="MobiDB-lite"/>
    </source>
</evidence>
<sequence length="1054" mass="117841">MLVGRQSPLICKSPDTPYLEKDEVSERFLPDGKSGFSILSILDTSDKSSAVSSYKRHTMSPSDNTGLTDDGSLSIQAAFMNTCFAEVGVTLIPKNNRISNDFGELNKMDKKSNWILKLRAKCFRNDKNEFEHKRQSINYCCMCLMSSIQGGRKISVEFLVIIIIIRLICPRVFGTSDVQFGVQLRNEVDEVSKTGLDEPQRAKPVAALQDDQCANLRGPCVTFGRKQNDISDDVNTHNTHNRATETLEMDKMPIASVLEWFKQASTWWPKDGRSDTSLDNTTGMEEPTLSPNFAKMLTSAQLLELANLLVHKIESQNSSQEREERMRIPSDTNHNQLHEQQLLSSVQRRNSSNLDAFRWICKPVVSANRSSFSPLSQSPWIHQDQGQLPVSTVGLTQRNSDIFTLSTMASMQEMSNSRTLQNIENAIIRGDQTQGLKESSAGQLDRLGDPEQTDDDLEMETKDEASDSMGLERNSWTSENRAPETSAHSRHVHGICPDNGSSVMLHSTTSNQLLRRKKKTRTVFSRNQVHQLESTFNAKRYLSSSERVVLAKTLQLTETQVKIWFQNRRNKWKRQATTDFETSVGSTHTSTRPGTLFSAACLQPGDLGKLRSSFLLEPDSPIPLNLPPLFSHIAKYPTSSSHITPSWHSGTRTTSEQFCSPSQSIRPGLTNGPKSSEPMTTGTCNLSPSPSKQRTFDESFMRDRSLSVVKTGSPTFIPPMGPGNGFPINFPLPTSQKNERHWSKPDKEPHYSKCDFNDSVQSIARSAFESMSKPNPTRSSDSLPDPRAILSALNSTTFEMMSRLFQNQHQQQINEGFGLNRLPVLPPSGNIHPNLSSLHTTQNVNRMKQGTSGEKKAHHYRKMKGDKSTCRMPAALNSPTIGPVSEQVAENSSTAHDRFRPSSSGSSGRRSPRVSVNFMFRLNPNWTDWDKYTQLQINLVFTGDSSESLVYGVLQLNVLHIGRPMFQLESLTVKASATGYGFRGANLRVTFQLLNYMSEQPISGSCRIERKSRSKSVSGKQCTCSQLNCDFLANIVLHTDLDRLTDQLVNAVFL</sequence>
<dbReference type="SUPFAM" id="SSF46689">
    <property type="entry name" value="Homeodomain-like"/>
    <property type="match status" value="1"/>
</dbReference>
<feature type="DNA-binding region" description="Homeobox" evidence="8">
    <location>
        <begin position="517"/>
        <end position="576"/>
    </location>
</feature>
<feature type="compositionally biased region" description="Low complexity" evidence="10">
    <location>
        <begin position="901"/>
        <end position="911"/>
    </location>
</feature>
<feature type="compositionally biased region" description="Polar residues" evidence="10">
    <location>
        <begin position="431"/>
        <end position="442"/>
    </location>
</feature>
<evidence type="ECO:0000259" key="11">
    <source>
        <dbReference type="PROSITE" id="PS50071"/>
    </source>
</evidence>
<keyword evidence="6 8" id="KW-0539">Nucleus</keyword>
<feature type="compositionally biased region" description="Polar residues" evidence="10">
    <location>
        <begin position="644"/>
        <end position="665"/>
    </location>
</feature>
<keyword evidence="4 8" id="KW-0371">Homeobox</keyword>
<feature type="region of interest" description="Disordered" evidence="10">
    <location>
        <begin position="316"/>
        <end position="336"/>
    </location>
</feature>
<evidence type="ECO:0000256" key="6">
    <source>
        <dbReference type="ARBA" id="ARBA00023242"/>
    </source>
</evidence>
<dbReference type="AlphaFoldDB" id="G7Y3V6"/>
<feature type="region of interest" description="Disordered" evidence="10">
    <location>
        <begin position="848"/>
        <end position="911"/>
    </location>
</feature>
<protein>
    <submittedName>
        <fullName evidence="12">Homeobox protein Nkx-5</fullName>
    </submittedName>
</protein>
<dbReference type="SMART" id="SM00389">
    <property type="entry name" value="HOX"/>
    <property type="match status" value="1"/>
</dbReference>
<dbReference type="EMBL" id="DF142847">
    <property type="protein sequence ID" value="GAA47642.1"/>
    <property type="molecule type" value="Genomic_DNA"/>
</dbReference>
<evidence type="ECO:0000256" key="4">
    <source>
        <dbReference type="ARBA" id="ARBA00023155"/>
    </source>
</evidence>
<reference evidence="12" key="1">
    <citation type="journal article" date="2011" name="Genome Biol.">
        <title>The draft genome of the carcinogenic human liver fluke Clonorchis sinensis.</title>
        <authorList>
            <person name="Wang X."/>
            <person name="Chen W."/>
            <person name="Huang Y."/>
            <person name="Sun J."/>
            <person name="Men J."/>
            <person name="Liu H."/>
            <person name="Luo F."/>
            <person name="Guo L."/>
            <person name="Lv X."/>
            <person name="Deng C."/>
            <person name="Zhou C."/>
            <person name="Fan Y."/>
            <person name="Li X."/>
            <person name="Huang L."/>
            <person name="Hu Y."/>
            <person name="Liang C."/>
            <person name="Hu X."/>
            <person name="Xu J."/>
            <person name="Yu X."/>
        </authorList>
    </citation>
    <scope>NUCLEOTIDE SEQUENCE [LARGE SCALE GENOMIC DNA]</scope>
    <source>
        <strain evidence="12">Henan</strain>
    </source>
</reference>